<evidence type="ECO:0000313" key="1">
    <source>
        <dbReference type="EMBL" id="CAB4152748.1"/>
    </source>
</evidence>
<dbReference type="EMBL" id="LR796584">
    <property type="protein sequence ID" value="CAB4152748.1"/>
    <property type="molecule type" value="Genomic_DNA"/>
</dbReference>
<reference evidence="1" key="1">
    <citation type="submission" date="2020-04" db="EMBL/GenBank/DDBJ databases">
        <authorList>
            <person name="Chiriac C."/>
            <person name="Salcher M."/>
            <person name="Ghai R."/>
            <person name="Kavagutti S V."/>
        </authorList>
    </citation>
    <scope>NUCLEOTIDE SEQUENCE</scope>
</reference>
<accession>A0A6J5N1Y2</accession>
<gene>
    <name evidence="1" type="ORF">UFOVP615_28</name>
</gene>
<sequence length="165" mass="17859">MKTTLNKIKAFEPCKDGWLKLLTFLNKKEADDEELSLLDIFESNGLNHAIWALRAVDGFEKEKRLMACDFAESVVHLAKDERSVNAIKVSRDYANGLATKEELNSAKYVAWAARAASSAAGSAGITDASDAAADAARSASSAADWTAAGAAEREKQIAIFKKYVK</sequence>
<protein>
    <submittedName>
        <fullName evidence="1">Uncharacterized protein</fullName>
    </submittedName>
</protein>
<proteinExistence type="predicted"/>
<organism evidence="1">
    <name type="scientific">uncultured Caudovirales phage</name>
    <dbReference type="NCBI Taxonomy" id="2100421"/>
    <lineage>
        <taxon>Viruses</taxon>
        <taxon>Duplodnaviria</taxon>
        <taxon>Heunggongvirae</taxon>
        <taxon>Uroviricota</taxon>
        <taxon>Caudoviricetes</taxon>
        <taxon>Peduoviridae</taxon>
        <taxon>Maltschvirus</taxon>
        <taxon>Maltschvirus maltsch</taxon>
    </lineage>
</organism>
<name>A0A6J5N1Y2_9CAUD</name>